<proteinExistence type="predicted"/>
<organism evidence="2 3">
    <name type="scientific">Ensete ventricosum</name>
    <name type="common">Abyssinian banana</name>
    <name type="synonym">Musa ensete</name>
    <dbReference type="NCBI Taxonomy" id="4639"/>
    <lineage>
        <taxon>Eukaryota</taxon>
        <taxon>Viridiplantae</taxon>
        <taxon>Streptophyta</taxon>
        <taxon>Embryophyta</taxon>
        <taxon>Tracheophyta</taxon>
        <taxon>Spermatophyta</taxon>
        <taxon>Magnoliopsida</taxon>
        <taxon>Liliopsida</taxon>
        <taxon>Zingiberales</taxon>
        <taxon>Musaceae</taxon>
        <taxon>Ensete</taxon>
    </lineage>
</organism>
<evidence type="ECO:0000256" key="1">
    <source>
        <dbReference type="SAM" id="MobiDB-lite"/>
    </source>
</evidence>
<accession>A0A426Y450</accession>
<protein>
    <submittedName>
        <fullName evidence="2">Uncharacterized protein</fullName>
    </submittedName>
</protein>
<feature type="region of interest" description="Disordered" evidence="1">
    <location>
        <begin position="1"/>
        <end position="147"/>
    </location>
</feature>
<feature type="compositionally biased region" description="Basic residues" evidence="1">
    <location>
        <begin position="82"/>
        <end position="92"/>
    </location>
</feature>
<evidence type="ECO:0000313" key="2">
    <source>
        <dbReference type="EMBL" id="RRT46311.1"/>
    </source>
</evidence>
<dbReference type="EMBL" id="AMZH03015276">
    <property type="protein sequence ID" value="RRT46311.1"/>
    <property type="molecule type" value="Genomic_DNA"/>
</dbReference>
<name>A0A426Y450_ENSVE</name>
<reference evidence="2 3" key="1">
    <citation type="journal article" date="2014" name="Agronomy (Basel)">
        <title>A Draft Genome Sequence for Ensete ventricosum, the Drought-Tolerant Tree Against Hunger.</title>
        <authorList>
            <person name="Harrison J."/>
            <person name="Moore K.A."/>
            <person name="Paszkiewicz K."/>
            <person name="Jones T."/>
            <person name="Grant M."/>
            <person name="Ambacheew D."/>
            <person name="Muzemil S."/>
            <person name="Studholme D.J."/>
        </authorList>
    </citation>
    <scope>NUCLEOTIDE SEQUENCE [LARGE SCALE GENOMIC DNA]</scope>
</reference>
<dbReference type="Proteomes" id="UP000287651">
    <property type="component" value="Unassembled WGS sequence"/>
</dbReference>
<dbReference type="AlphaFoldDB" id="A0A426Y450"/>
<sequence>MSLHPSPAVKKPATAGEEHPPPAVNAPTVKEPVTTREEHSSLAVNSPTVKKPVAIGDPSPSVNAPTMKEPVAAGDGHPAMKNQRRPLGRSQKRSIPLEQRSDMRSKVPLLATPIHGEEPSLTLETISRLGEKKPPPFPHLNYRSQKL</sequence>
<evidence type="ECO:0000313" key="3">
    <source>
        <dbReference type="Proteomes" id="UP000287651"/>
    </source>
</evidence>
<gene>
    <name evidence="2" type="ORF">B296_00003084</name>
</gene>
<comment type="caution">
    <text evidence="2">The sequence shown here is derived from an EMBL/GenBank/DDBJ whole genome shotgun (WGS) entry which is preliminary data.</text>
</comment>